<proteinExistence type="predicted"/>
<dbReference type="SUPFAM" id="SSF48678">
    <property type="entry name" value="Moesin tail domain"/>
    <property type="match status" value="1"/>
</dbReference>
<gene>
    <name evidence="2" type="primary">ORF-91</name>
</gene>
<sequence>MFKYNNDNRYNHIEKVQRELMNQHKQLESQLNQLKMNLTNFCNDNGINCYDLGHRDLLIDKRMV</sequence>
<dbReference type="InterPro" id="IPR008954">
    <property type="entry name" value="Moesin_tail_sf"/>
</dbReference>
<dbReference type="KEGG" id="vg:26374017"/>
<protein>
    <submittedName>
        <fullName evidence="2">Uncharacterized protein</fullName>
    </submittedName>
</protein>
<dbReference type="GeneID" id="26374017"/>
<name>A0A0R7EYT8_9BBAC</name>
<accession>A0A0R7EYT8</accession>
<evidence type="ECO:0000313" key="3">
    <source>
        <dbReference type="Proteomes" id="UP000203433"/>
    </source>
</evidence>
<dbReference type="GO" id="GO:0003779">
    <property type="term" value="F:actin binding"/>
    <property type="evidence" value="ECO:0007669"/>
    <property type="project" value="InterPro"/>
</dbReference>
<evidence type="ECO:0000313" key="2">
    <source>
        <dbReference type="EMBL" id="AKN80746.1"/>
    </source>
</evidence>
<dbReference type="Proteomes" id="UP000203433">
    <property type="component" value="Segment"/>
</dbReference>
<organism evidence="2 3">
    <name type="scientific">Diatraea saccharalis granulovirus</name>
    <dbReference type="NCBI Taxonomy" id="1675862"/>
    <lineage>
        <taxon>Viruses</taxon>
        <taxon>Viruses incertae sedis</taxon>
        <taxon>Naldaviricetes</taxon>
        <taxon>Lefavirales</taxon>
        <taxon>Baculoviridae</taxon>
        <taxon>Betabaculovirus</taxon>
        <taxon>Betabaculovirus disaccharalis</taxon>
    </lineage>
</organism>
<dbReference type="EMBL" id="KP296186">
    <property type="protein sequence ID" value="AKN80746.1"/>
    <property type="molecule type" value="Genomic_DNA"/>
</dbReference>
<reference evidence="2 3" key="1">
    <citation type="journal article" date="2015" name="J. Virol.">
        <title>A betabaculovirus-encoded gp64 homolog is a functional envelope fusion protein.</title>
        <authorList>
            <person name="Ardisson-Araujo D.M."/>
            <person name="Melo F.L."/>
            <person name="Clem R.J."/>
            <person name="Wolff J.L."/>
            <person name="Ribeiro B.M."/>
        </authorList>
    </citation>
    <scope>NUCLEOTIDE SEQUENCE [LARGE SCALE GENOMIC DNA]</scope>
    <source>
        <strain evidence="2 3">Parana-2009</strain>
    </source>
</reference>
<keyword evidence="1" id="KW-0175">Coiled coil</keyword>
<feature type="coiled-coil region" evidence="1">
    <location>
        <begin position="10"/>
        <end position="44"/>
    </location>
</feature>
<evidence type="ECO:0000256" key="1">
    <source>
        <dbReference type="SAM" id="Coils"/>
    </source>
</evidence>
<dbReference type="RefSeq" id="YP_009182289.1">
    <property type="nucleotide sequence ID" value="NC_028491.1"/>
</dbReference>
<keyword evidence="3" id="KW-1185">Reference proteome</keyword>